<feature type="domain" description="SMP-30/Gluconolactonase/LRE-like region" evidence="4">
    <location>
        <begin position="45"/>
        <end position="282"/>
    </location>
</feature>
<dbReference type="AlphaFoldDB" id="A0A7M1LGD5"/>
<dbReference type="GO" id="GO:0016787">
    <property type="term" value="F:hydrolase activity"/>
    <property type="evidence" value="ECO:0007669"/>
    <property type="project" value="UniProtKB-KW"/>
</dbReference>
<dbReference type="Pfam" id="PF08450">
    <property type="entry name" value="SGL"/>
    <property type="match status" value="1"/>
</dbReference>
<dbReference type="Gene3D" id="2.120.10.30">
    <property type="entry name" value="TolB, C-terminal domain"/>
    <property type="match status" value="1"/>
</dbReference>
<evidence type="ECO:0000313" key="5">
    <source>
        <dbReference type="EMBL" id="QOQ86555.1"/>
    </source>
</evidence>
<feature type="binding site" evidence="3">
    <location>
        <position position="187"/>
    </location>
    <ligand>
        <name>a divalent metal cation</name>
        <dbReference type="ChEBI" id="CHEBI:60240"/>
    </ligand>
</feature>
<dbReference type="SUPFAM" id="SSF63829">
    <property type="entry name" value="Calcium-dependent phosphotriesterase"/>
    <property type="match status" value="1"/>
</dbReference>
<evidence type="ECO:0000256" key="2">
    <source>
        <dbReference type="PIRSR" id="PIRSR605511-1"/>
    </source>
</evidence>
<comment type="cofactor">
    <cofactor evidence="3">
        <name>Zn(2+)</name>
        <dbReference type="ChEBI" id="CHEBI:29105"/>
    </cofactor>
    <text evidence="3">Binds 1 divalent metal cation per subunit.</text>
</comment>
<evidence type="ECO:0000256" key="1">
    <source>
        <dbReference type="ARBA" id="ARBA00022801"/>
    </source>
</evidence>
<keyword evidence="3" id="KW-0862">Zinc</keyword>
<reference evidence="5 6" key="1">
    <citation type="submission" date="2020-10" db="EMBL/GenBank/DDBJ databases">
        <title>Campylobacter and Helicobacter PacBio genomes.</title>
        <authorList>
            <person name="Lane C."/>
        </authorList>
    </citation>
    <scope>NUCLEOTIDE SEQUENCE [LARGE SCALE GENOMIC DNA]</scope>
    <source>
        <strain evidence="5 6">2016D-0077</strain>
    </source>
</reference>
<feature type="active site" description="Proton donor/acceptor" evidence="2">
    <location>
        <position position="239"/>
    </location>
</feature>
<dbReference type="InterPro" id="IPR005511">
    <property type="entry name" value="SMP-30"/>
</dbReference>
<dbReference type="GO" id="GO:0046872">
    <property type="term" value="F:metal ion binding"/>
    <property type="evidence" value="ECO:0007669"/>
    <property type="project" value="UniProtKB-KW"/>
</dbReference>
<dbReference type="InterPro" id="IPR011042">
    <property type="entry name" value="6-blade_b-propeller_TolB-like"/>
</dbReference>
<dbReference type="PRINTS" id="PR01790">
    <property type="entry name" value="SMP30FAMILY"/>
</dbReference>
<feature type="binding site" evidence="3">
    <location>
        <position position="239"/>
    </location>
    <ligand>
        <name>a divalent metal cation</name>
        <dbReference type="ChEBI" id="CHEBI:60240"/>
    </ligand>
</feature>
<proteinExistence type="predicted"/>
<keyword evidence="3" id="KW-0479">Metal-binding</keyword>
<dbReference type="PANTHER" id="PTHR47572:SF4">
    <property type="entry name" value="LACTONASE DRP35"/>
    <property type="match status" value="1"/>
</dbReference>
<evidence type="ECO:0000313" key="6">
    <source>
        <dbReference type="Proteomes" id="UP000594749"/>
    </source>
</evidence>
<dbReference type="PANTHER" id="PTHR47572">
    <property type="entry name" value="LIPOPROTEIN-RELATED"/>
    <property type="match status" value="1"/>
</dbReference>
<feature type="binding site" evidence="3">
    <location>
        <position position="47"/>
    </location>
    <ligand>
        <name>a divalent metal cation</name>
        <dbReference type="ChEBI" id="CHEBI:60240"/>
    </ligand>
</feature>
<organism evidence="5 6">
    <name type="scientific">Campylobacter corcagiensis</name>
    <dbReference type="NCBI Taxonomy" id="1448857"/>
    <lineage>
        <taxon>Bacteria</taxon>
        <taxon>Pseudomonadati</taxon>
        <taxon>Campylobacterota</taxon>
        <taxon>Epsilonproteobacteria</taxon>
        <taxon>Campylobacterales</taxon>
        <taxon>Campylobacteraceae</taxon>
        <taxon>Campylobacter</taxon>
    </lineage>
</organism>
<keyword evidence="1" id="KW-0378">Hydrolase</keyword>
<protein>
    <submittedName>
        <fullName evidence="5">SMP-30/gluconolactonase/LRE family protein</fullName>
    </submittedName>
</protein>
<sequence length="299" mass="33355">MKKILLMTTLFVNLVFAAFIDESLIKNEIFSKDAKLEVVATDLGFSEGPLYLENERIWIFSDLINDKIYTLDENNTLGVFLDPAGVTNGMTKYENRGILQARHSRNLTLLDENKNEKILATNYNGKKLNSPNDVIISKNGDIYFTDPSFGISQNGLVNEKSELGFNGVYKLSGDKLTLLTSKIKIPNGISLNQDETKLYIADTFSGKIYSINLENLELKEFIDQNKFIKQKENADGFADGMAVDESGNIFTTTSLGVSVFSKDAKLLGFIHLDETPTNISFGKGEVLITARSRVYKITL</sequence>
<accession>A0A7M1LGD5</accession>
<dbReference type="EMBL" id="CP063078">
    <property type="protein sequence ID" value="QOQ86555.1"/>
    <property type="molecule type" value="Genomic_DNA"/>
</dbReference>
<dbReference type="InterPro" id="IPR051262">
    <property type="entry name" value="SMP-30/CGR1_Lactonase"/>
</dbReference>
<evidence type="ECO:0000256" key="3">
    <source>
        <dbReference type="PIRSR" id="PIRSR605511-2"/>
    </source>
</evidence>
<name>A0A7M1LGD5_9BACT</name>
<dbReference type="InterPro" id="IPR013658">
    <property type="entry name" value="SGL"/>
</dbReference>
<evidence type="ECO:0000259" key="4">
    <source>
        <dbReference type="Pfam" id="PF08450"/>
    </source>
</evidence>
<dbReference type="OrthoDB" id="241638at2"/>
<dbReference type="RefSeq" id="WP_025801758.1">
    <property type="nucleotide sequence ID" value="NZ_CP053842.1"/>
</dbReference>
<dbReference type="Proteomes" id="UP000594749">
    <property type="component" value="Chromosome"/>
</dbReference>
<keyword evidence="6" id="KW-1185">Reference proteome</keyword>
<feature type="binding site" evidence="3">
    <location>
        <position position="132"/>
    </location>
    <ligand>
        <name>substrate</name>
    </ligand>
</feature>
<gene>
    <name evidence="5" type="ORF">IMC76_04765</name>
</gene>